<organism evidence="11 12">
    <name type="scientific">Ventrimonas faecis</name>
    <dbReference type="NCBI Taxonomy" id="3133170"/>
    <lineage>
        <taxon>Bacteria</taxon>
        <taxon>Bacillati</taxon>
        <taxon>Bacillota</taxon>
        <taxon>Clostridia</taxon>
        <taxon>Lachnospirales</taxon>
        <taxon>Lachnospiraceae</taxon>
        <taxon>Ventrimonas</taxon>
    </lineage>
</organism>
<proteinExistence type="inferred from homology"/>
<evidence type="ECO:0000256" key="7">
    <source>
        <dbReference type="ARBA" id="ARBA00022989"/>
    </source>
</evidence>
<dbReference type="RefSeq" id="WP_349228765.1">
    <property type="nucleotide sequence ID" value="NZ_JBBMFJ010000006.1"/>
</dbReference>
<dbReference type="CDD" id="cd13143">
    <property type="entry name" value="MATE_MepA_like"/>
    <property type="match status" value="1"/>
</dbReference>
<dbReference type="InterPro" id="IPR048279">
    <property type="entry name" value="MdtK-like"/>
</dbReference>
<evidence type="ECO:0000256" key="6">
    <source>
        <dbReference type="ARBA" id="ARBA00022692"/>
    </source>
</evidence>
<evidence type="ECO:0000313" key="12">
    <source>
        <dbReference type="Proteomes" id="UP001437460"/>
    </source>
</evidence>
<sequence>MERDSAQEQYDKMTKTPVHQLVLRLGLPTTVSMLVTSIYNMADTFFVSQLGTSVSGATGVVFALMAIINAFGFMFGHGAGSNISRKLGAHDVESARVFASTSFFLSLLAGSVIGAFGFLFHAPFMRLLGSTDSILPHAIEYSTWILIAAPAMASSCVMNNILRYEGKAFFAMLGLASGGILNIFGDMFLIFGLNLGVRGAGISTAVSQYISMAILISPFLRRKVQSRIHIRYVTRSFADVKNIITTGFPSLMRQGLNSISVMILNQCSAPYGDAAIAAMSIVTRIIMFLFCIALGIGQGFQPVSAFNYGAKKYSRVREAFWFSIRSSLIVMSISALVGIVFAAPIVRMFRDDPTVITIGITALRIQCFALFCMPFSLCGNMMFQSIGQSGKATFLSMIRSGLIFIPVLWILSQTMGLLGIQTAQTIADAVAAAITLPMVVKFFRAMPEDVADAQ</sequence>
<evidence type="ECO:0000256" key="3">
    <source>
        <dbReference type="ARBA" id="ARBA00022106"/>
    </source>
</evidence>
<feature type="transmembrane region" description="Helical" evidence="10">
    <location>
        <begin position="355"/>
        <end position="377"/>
    </location>
</feature>
<feature type="transmembrane region" description="Helical" evidence="10">
    <location>
        <begin position="21"/>
        <end position="42"/>
    </location>
</feature>
<feature type="transmembrane region" description="Helical" evidence="10">
    <location>
        <begin position="97"/>
        <end position="121"/>
    </location>
</feature>
<dbReference type="PANTHER" id="PTHR43549">
    <property type="entry name" value="MULTIDRUG RESISTANCE PROTEIN YPNP-RELATED"/>
    <property type="match status" value="1"/>
</dbReference>
<comment type="caution">
    <text evidence="11">The sequence shown here is derived from an EMBL/GenBank/DDBJ whole genome shotgun (WGS) entry which is preliminary data.</text>
</comment>
<evidence type="ECO:0000256" key="1">
    <source>
        <dbReference type="ARBA" id="ARBA00004651"/>
    </source>
</evidence>
<comment type="similarity">
    <text evidence="2">Belongs to the multi antimicrobial extrusion (MATE) (TC 2.A.66.1) family. MepA subfamily.</text>
</comment>
<evidence type="ECO:0000256" key="4">
    <source>
        <dbReference type="ARBA" id="ARBA00022448"/>
    </source>
</evidence>
<gene>
    <name evidence="11" type="ORF">WMO41_04690</name>
</gene>
<keyword evidence="6 10" id="KW-0812">Transmembrane</keyword>
<evidence type="ECO:0000256" key="8">
    <source>
        <dbReference type="ARBA" id="ARBA00023136"/>
    </source>
</evidence>
<evidence type="ECO:0000256" key="10">
    <source>
        <dbReference type="SAM" id="Phobius"/>
    </source>
</evidence>
<feature type="transmembrane region" description="Helical" evidence="10">
    <location>
        <begin position="169"/>
        <end position="193"/>
    </location>
</feature>
<feature type="transmembrane region" description="Helical" evidence="10">
    <location>
        <begin position="141"/>
        <end position="162"/>
    </location>
</feature>
<dbReference type="InterPro" id="IPR052031">
    <property type="entry name" value="Membrane_Transporter-Flippase"/>
</dbReference>
<dbReference type="NCBIfam" id="TIGR00797">
    <property type="entry name" value="matE"/>
    <property type="match status" value="1"/>
</dbReference>
<dbReference type="PANTHER" id="PTHR43549:SF2">
    <property type="entry name" value="MULTIDRUG RESISTANCE PROTEIN NORM-RELATED"/>
    <property type="match status" value="1"/>
</dbReference>
<feature type="transmembrane region" description="Helical" evidence="10">
    <location>
        <begin position="392"/>
        <end position="411"/>
    </location>
</feature>
<evidence type="ECO:0000256" key="5">
    <source>
        <dbReference type="ARBA" id="ARBA00022475"/>
    </source>
</evidence>
<keyword evidence="4" id="KW-0813">Transport</keyword>
<dbReference type="Proteomes" id="UP001437460">
    <property type="component" value="Unassembled WGS sequence"/>
</dbReference>
<evidence type="ECO:0000256" key="2">
    <source>
        <dbReference type="ARBA" id="ARBA00008417"/>
    </source>
</evidence>
<keyword evidence="8 10" id="KW-0472">Membrane</keyword>
<keyword evidence="5" id="KW-1003">Cell membrane</keyword>
<feature type="transmembrane region" description="Helical" evidence="10">
    <location>
        <begin position="281"/>
        <end position="300"/>
    </location>
</feature>
<protein>
    <recommendedName>
        <fullName evidence="3">Multidrug export protein MepA</fullName>
    </recommendedName>
</protein>
<evidence type="ECO:0000313" key="11">
    <source>
        <dbReference type="EMBL" id="MEQ2562462.1"/>
    </source>
</evidence>
<keyword evidence="12" id="KW-1185">Reference proteome</keyword>
<dbReference type="PIRSF" id="PIRSF006603">
    <property type="entry name" value="DinF"/>
    <property type="match status" value="1"/>
</dbReference>
<reference evidence="11 12" key="1">
    <citation type="submission" date="2024-03" db="EMBL/GenBank/DDBJ databases">
        <title>Human intestinal bacterial collection.</title>
        <authorList>
            <person name="Pauvert C."/>
            <person name="Hitch T.C.A."/>
            <person name="Clavel T."/>
        </authorList>
    </citation>
    <scope>NUCLEOTIDE SEQUENCE [LARGE SCALE GENOMIC DNA]</scope>
    <source>
        <strain evidence="11 12">CLA-AP-H27</strain>
    </source>
</reference>
<feature type="transmembrane region" description="Helical" evidence="10">
    <location>
        <begin position="199"/>
        <end position="220"/>
    </location>
</feature>
<name>A0ABV1HJF9_9FIRM</name>
<dbReference type="InterPro" id="IPR002528">
    <property type="entry name" value="MATE_fam"/>
</dbReference>
<dbReference type="EMBL" id="JBBMFJ010000006">
    <property type="protein sequence ID" value="MEQ2562462.1"/>
    <property type="molecule type" value="Genomic_DNA"/>
</dbReference>
<feature type="transmembrane region" description="Helical" evidence="10">
    <location>
        <begin position="54"/>
        <end position="76"/>
    </location>
</feature>
<accession>A0ABV1HJF9</accession>
<dbReference type="InterPro" id="IPR045070">
    <property type="entry name" value="MATE_MepA-like"/>
</dbReference>
<feature type="transmembrane region" description="Helical" evidence="10">
    <location>
        <begin position="320"/>
        <end position="343"/>
    </location>
</feature>
<keyword evidence="7 10" id="KW-1133">Transmembrane helix</keyword>
<dbReference type="Pfam" id="PF01554">
    <property type="entry name" value="MatE"/>
    <property type="match status" value="2"/>
</dbReference>
<keyword evidence="9" id="KW-0046">Antibiotic resistance</keyword>
<evidence type="ECO:0000256" key="9">
    <source>
        <dbReference type="ARBA" id="ARBA00023251"/>
    </source>
</evidence>
<comment type="subcellular location">
    <subcellularLocation>
        <location evidence="1">Cell membrane</location>
        <topology evidence="1">Multi-pass membrane protein</topology>
    </subcellularLocation>
</comment>